<evidence type="ECO:0000313" key="14">
    <source>
        <dbReference type="EMBL" id="WVZ26688.1"/>
    </source>
</evidence>
<reference evidence="14 15" key="1">
    <citation type="journal article" date="2023" name="Life. Sci Alliance">
        <title>Evolutionary insights into 3D genome organization and epigenetic landscape of Vigna mungo.</title>
        <authorList>
            <person name="Junaid A."/>
            <person name="Singh B."/>
            <person name="Bhatia S."/>
        </authorList>
    </citation>
    <scope>NUCLEOTIDE SEQUENCE [LARGE SCALE GENOMIC DNA]</scope>
    <source>
        <strain evidence="14">Urdbean</strain>
    </source>
</reference>
<feature type="domain" description="K+ potassium transporter integral membrane" evidence="12">
    <location>
        <begin position="98"/>
        <end position="584"/>
    </location>
</feature>
<dbReference type="InterPro" id="IPR003855">
    <property type="entry name" value="K+_transporter"/>
</dbReference>
<keyword evidence="4 10" id="KW-0633">Potassium transport</keyword>
<feature type="region of interest" description="Disordered" evidence="11">
    <location>
        <begin position="1"/>
        <end position="24"/>
    </location>
</feature>
<feature type="transmembrane region" description="Helical" evidence="10">
    <location>
        <begin position="462"/>
        <end position="485"/>
    </location>
</feature>
<keyword evidence="9 10" id="KW-0472">Membrane</keyword>
<evidence type="ECO:0000313" key="15">
    <source>
        <dbReference type="Proteomes" id="UP001374535"/>
    </source>
</evidence>
<feature type="transmembrane region" description="Helical" evidence="10">
    <location>
        <begin position="96"/>
        <end position="116"/>
    </location>
</feature>
<dbReference type="GO" id="GO:0005774">
    <property type="term" value="C:vacuolar membrane"/>
    <property type="evidence" value="ECO:0007669"/>
    <property type="project" value="TreeGrafter"/>
</dbReference>
<comment type="similarity">
    <text evidence="2 10">Belongs to the HAK/KUP transporter (TC 2.A.72.3) family.</text>
</comment>
<evidence type="ECO:0000256" key="10">
    <source>
        <dbReference type="RuleBase" id="RU321113"/>
    </source>
</evidence>
<dbReference type="GO" id="GO:0000325">
    <property type="term" value="C:plant-type vacuole"/>
    <property type="evidence" value="ECO:0007669"/>
    <property type="project" value="TreeGrafter"/>
</dbReference>
<protein>
    <recommendedName>
        <fullName evidence="10">Potassium transporter</fullName>
    </recommendedName>
</protein>
<accession>A0AAQ3SF73</accession>
<keyword evidence="6 10" id="KW-0630">Potassium</keyword>
<dbReference type="GO" id="GO:0005886">
    <property type="term" value="C:plasma membrane"/>
    <property type="evidence" value="ECO:0007669"/>
    <property type="project" value="UniProtKB-SubCell"/>
</dbReference>
<feature type="transmembrane region" description="Helical" evidence="10">
    <location>
        <begin position="410"/>
        <end position="429"/>
    </location>
</feature>
<keyword evidence="7 10" id="KW-1133">Transmembrane helix</keyword>
<sequence length="846" mass="94426">MANPKTKSLHSLDGEGDPESYESRWVFQEDEYPSEIEDFDAADLRHQPMFDSEDEDNGEHRLVRTGPRIDSFDVEALEVPGAQRNDYEDVSVGKGILLAFQTLGVVFGDVGTSPLYTFSVMFRKAPVNGNEDILGALSLVLYTLILIPLLKYVLVVLWANDDGEGGTFALYSLICRNAKVSLLPNQLRSDARISGFRLKVPSPELERSLKIKERLETSLTLKKIILLLVLAGISMVIANGVVTPAMSVLSSVNGLKVGVDAIKQDEVVMISVACLIVLFSVQKYGTSKVGLVVGPALFIWFCSLAGIGIYNLVKYDSRVLRAFNPIHIYYFFARNSTKAWYSLGGCLLCATGSEAMFADLCYFPVRSVQLTFVFLVLPCLLLGYLGQAAYLMENHADAGNAFYSSVPSGAFWPTFLIANIAALIASRAMTTATFSCIKQSAALGCFPRLKIVHTSRKFMGQIYIPVINWFLLAVSLVFVCTISSLDEIGNAYGIAELGVMMMTTILVTLVMLLIWQIHIIVVLIFAVVFLGLELTFFSSVLWSVTDGSWIILVFAVLMFFIMFVWNYGSKLKYETEVKQKLSMDLMRELGCNLGTIRAPGIGLLYNELVKGIPGIFGHFLTTLPAIHSMIILVSIKYVPVPMVPQSERFLFRRVCQRSYHIFRCIARYGYKDVRKENHQTFEQLLMESLEKFIRREAQERSLESDGDDDSDSEDEYSGSRVLIAPNGSVYSLGVPLLADFIDTNISVPNLEASTSEDANPESPKPPVLDAEQSLERELSFIRKAKESGVVYLLGHGDIRARKDSWFIKKLIINYFYSFLRKNCRRGITNLSVPHSHLMQVGMTYMV</sequence>
<evidence type="ECO:0000256" key="9">
    <source>
        <dbReference type="ARBA" id="ARBA00023136"/>
    </source>
</evidence>
<comment type="subcellular location">
    <subcellularLocation>
        <location evidence="1">Cell membrane</location>
        <topology evidence="1">Multi-pass membrane protein</topology>
    </subcellularLocation>
    <subcellularLocation>
        <location evidence="10">Membrane</location>
        <topology evidence="10">Multi-pass membrane protein</topology>
    </subcellularLocation>
</comment>
<dbReference type="Pfam" id="PF02705">
    <property type="entry name" value="K_trans"/>
    <property type="match status" value="1"/>
</dbReference>
<feature type="transmembrane region" description="Helical" evidence="10">
    <location>
        <begin position="548"/>
        <end position="568"/>
    </location>
</feature>
<proteinExistence type="inferred from homology"/>
<comment type="function">
    <text evidence="10">Potassium transporter.</text>
</comment>
<dbReference type="InterPro" id="IPR053951">
    <property type="entry name" value="K_trans_N"/>
</dbReference>
<dbReference type="EMBL" id="CP144700">
    <property type="protein sequence ID" value="WVZ26688.1"/>
    <property type="molecule type" value="Genomic_DNA"/>
</dbReference>
<evidence type="ECO:0000256" key="6">
    <source>
        <dbReference type="ARBA" id="ARBA00022958"/>
    </source>
</evidence>
<evidence type="ECO:0000256" key="8">
    <source>
        <dbReference type="ARBA" id="ARBA00023065"/>
    </source>
</evidence>
<feature type="transmembrane region" description="Helical" evidence="10">
    <location>
        <begin position="291"/>
        <end position="313"/>
    </location>
</feature>
<evidence type="ECO:0000256" key="3">
    <source>
        <dbReference type="ARBA" id="ARBA00022448"/>
    </source>
</evidence>
<evidence type="ECO:0000256" key="7">
    <source>
        <dbReference type="ARBA" id="ARBA00022989"/>
    </source>
</evidence>
<evidence type="ECO:0000256" key="11">
    <source>
        <dbReference type="SAM" id="MobiDB-lite"/>
    </source>
</evidence>
<evidence type="ECO:0000259" key="12">
    <source>
        <dbReference type="Pfam" id="PF02705"/>
    </source>
</evidence>
<keyword evidence="5 10" id="KW-0812">Transmembrane</keyword>
<dbReference type="Pfam" id="PF22776">
    <property type="entry name" value="K_trans_C"/>
    <property type="match status" value="1"/>
</dbReference>
<feature type="transmembrane region" description="Helical" evidence="10">
    <location>
        <begin position="370"/>
        <end position="390"/>
    </location>
</feature>
<feature type="domain" description="K+ potassium transporter C-terminal" evidence="13">
    <location>
        <begin position="599"/>
        <end position="844"/>
    </location>
</feature>
<dbReference type="PANTHER" id="PTHR30540:SF84">
    <property type="entry name" value="POTASSIUM TRANSPORTER"/>
    <property type="match status" value="1"/>
</dbReference>
<dbReference type="AlphaFoldDB" id="A0AAQ3SF73"/>
<name>A0AAQ3SF73_VIGMU</name>
<evidence type="ECO:0000256" key="5">
    <source>
        <dbReference type="ARBA" id="ARBA00022692"/>
    </source>
</evidence>
<feature type="transmembrane region" description="Helical" evidence="10">
    <location>
        <begin position="520"/>
        <end position="542"/>
    </location>
</feature>
<evidence type="ECO:0000259" key="13">
    <source>
        <dbReference type="Pfam" id="PF22776"/>
    </source>
</evidence>
<keyword evidence="15" id="KW-1185">Reference proteome</keyword>
<organism evidence="14 15">
    <name type="scientific">Vigna mungo</name>
    <name type="common">Black gram</name>
    <name type="synonym">Phaseolus mungo</name>
    <dbReference type="NCBI Taxonomy" id="3915"/>
    <lineage>
        <taxon>Eukaryota</taxon>
        <taxon>Viridiplantae</taxon>
        <taxon>Streptophyta</taxon>
        <taxon>Embryophyta</taxon>
        <taxon>Tracheophyta</taxon>
        <taxon>Spermatophyta</taxon>
        <taxon>Magnoliopsida</taxon>
        <taxon>eudicotyledons</taxon>
        <taxon>Gunneridae</taxon>
        <taxon>Pentapetalae</taxon>
        <taxon>rosids</taxon>
        <taxon>fabids</taxon>
        <taxon>Fabales</taxon>
        <taxon>Fabaceae</taxon>
        <taxon>Papilionoideae</taxon>
        <taxon>50 kb inversion clade</taxon>
        <taxon>NPAAA clade</taxon>
        <taxon>indigoferoid/millettioid clade</taxon>
        <taxon>Phaseoleae</taxon>
        <taxon>Vigna</taxon>
    </lineage>
</organism>
<feature type="transmembrane region" description="Helical" evidence="10">
    <location>
        <begin position="224"/>
        <end position="247"/>
    </location>
</feature>
<keyword evidence="8 10" id="KW-0406">Ion transport</keyword>
<evidence type="ECO:0000256" key="2">
    <source>
        <dbReference type="ARBA" id="ARBA00008440"/>
    </source>
</evidence>
<dbReference type="Proteomes" id="UP001374535">
    <property type="component" value="Chromosome 1"/>
</dbReference>
<feature type="transmembrane region" description="Helical" evidence="10">
    <location>
        <begin position="136"/>
        <end position="159"/>
    </location>
</feature>
<keyword evidence="3" id="KW-0813">Transport</keyword>
<comment type="caution">
    <text evidence="10">Lacks conserved residue(s) required for the propagation of feature annotation.</text>
</comment>
<dbReference type="GO" id="GO:0015079">
    <property type="term" value="F:potassium ion transmembrane transporter activity"/>
    <property type="evidence" value="ECO:0007669"/>
    <property type="project" value="UniProtKB-UniRule"/>
</dbReference>
<gene>
    <name evidence="14" type="ORF">V8G54_005232</name>
</gene>
<dbReference type="InterPro" id="IPR053952">
    <property type="entry name" value="K_trans_C"/>
</dbReference>
<evidence type="ECO:0000256" key="1">
    <source>
        <dbReference type="ARBA" id="ARBA00004651"/>
    </source>
</evidence>
<dbReference type="PANTHER" id="PTHR30540">
    <property type="entry name" value="OSMOTIC STRESS POTASSIUM TRANSPORTER"/>
    <property type="match status" value="1"/>
</dbReference>
<feature type="transmembrane region" description="Helical" evidence="10">
    <location>
        <begin position="491"/>
        <end position="513"/>
    </location>
</feature>
<dbReference type="NCBIfam" id="TIGR00794">
    <property type="entry name" value="kup"/>
    <property type="match status" value="1"/>
</dbReference>
<evidence type="ECO:0000256" key="4">
    <source>
        <dbReference type="ARBA" id="ARBA00022538"/>
    </source>
</evidence>